<accession>A0A7S2UAW3</accession>
<dbReference type="SUPFAM" id="SSF48371">
    <property type="entry name" value="ARM repeat"/>
    <property type="match status" value="1"/>
</dbReference>
<dbReference type="GO" id="GO:0043022">
    <property type="term" value="F:ribosome binding"/>
    <property type="evidence" value="ECO:0007669"/>
    <property type="project" value="InterPro"/>
</dbReference>
<name>A0A7S2UAW3_9STRA</name>
<reference evidence="2" key="1">
    <citation type="submission" date="2021-01" db="EMBL/GenBank/DDBJ databases">
        <authorList>
            <person name="Corre E."/>
            <person name="Pelletier E."/>
            <person name="Niang G."/>
            <person name="Scheremetjew M."/>
            <person name="Finn R."/>
            <person name="Kale V."/>
            <person name="Holt S."/>
            <person name="Cochrane G."/>
            <person name="Meng A."/>
            <person name="Brown T."/>
            <person name="Cohen L."/>
        </authorList>
    </citation>
    <scope>NUCLEOTIDE SEQUENCE</scope>
    <source>
        <strain evidence="2">CCMP2084</strain>
    </source>
</reference>
<dbReference type="PANTHER" id="PTHR13022:SF0">
    <property type="entry name" value="EUKARYOTIC TRANSLATION INITIATION FACTOR 3 SUBUNIT K"/>
    <property type="match status" value="1"/>
</dbReference>
<dbReference type="Gene3D" id="1.25.40.250">
    <property type="entry name" value="ARM repeat, domain 1"/>
    <property type="match status" value="1"/>
</dbReference>
<gene>
    <name evidence="2" type="ORF">ASEP1449_LOCUS5818</name>
</gene>
<protein>
    <recommendedName>
        <fullName evidence="1">CSN8/PSMD8/EIF3K domain-containing protein</fullName>
    </recommendedName>
</protein>
<evidence type="ECO:0000259" key="1">
    <source>
        <dbReference type="Pfam" id="PF10075"/>
    </source>
</evidence>
<dbReference type="InterPro" id="IPR033464">
    <property type="entry name" value="CSN8_PSD8_EIF3K"/>
</dbReference>
<dbReference type="AlphaFoldDB" id="A0A7S2UAW3"/>
<dbReference type="Pfam" id="PF10075">
    <property type="entry name" value="CSN8_PSD8_EIF3K"/>
    <property type="match status" value="1"/>
</dbReference>
<dbReference type="PANTHER" id="PTHR13022">
    <property type="entry name" value="EUKARYOTIC TRANSLATION INITIATION FACTOR 3 SUBUNIT 11"/>
    <property type="match status" value="1"/>
</dbReference>
<proteinExistence type="predicted"/>
<dbReference type="GO" id="GO:0005852">
    <property type="term" value="C:eukaryotic translation initiation factor 3 complex"/>
    <property type="evidence" value="ECO:0007669"/>
    <property type="project" value="InterPro"/>
</dbReference>
<dbReference type="InterPro" id="IPR009374">
    <property type="entry name" value="eIF3k"/>
</dbReference>
<dbReference type="GO" id="GO:0006446">
    <property type="term" value="P:regulation of translational initiation"/>
    <property type="evidence" value="ECO:0007669"/>
    <property type="project" value="InterPro"/>
</dbReference>
<sequence length="231" mass="25144">MSGPTYDDVVKLLGHSAYNPAIVPQLEAYVKAQASSKAPYYFNANRTLVKLYQFFPHLSAGDEIISLVLFLALVEFPTTDFCALACLVPERVQSREPCVTLVRCAELLEACQFAEFWQVFGQIQTEAAASVSMKQAAASPETQSKLRKSILSLLAHTYRTAPLAMVLAALNLSSLDDDDAMVASVSGDTVTFVASPDNTKRSRVFKEGVNYDAISSMMLKTTTSAPVVARE</sequence>
<dbReference type="EMBL" id="HBHQ01008663">
    <property type="protein sequence ID" value="CAD9813993.1"/>
    <property type="molecule type" value="Transcribed_RNA"/>
</dbReference>
<dbReference type="InterPro" id="IPR016024">
    <property type="entry name" value="ARM-type_fold"/>
</dbReference>
<feature type="domain" description="CSN8/PSMD8/EIF3K" evidence="1">
    <location>
        <begin position="62"/>
        <end position="174"/>
    </location>
</feature>
<dbReference type="GO" id="GO:0003743">
    <property type="term" value="F:translation initiation factor activity"/>
    <property type="evidence" value="ECO:0007669"/>
    <property type="project" value="InterPro"/>
</dbReference>
<evidence type="ECO:0000313" key="2">
    <source>
        <dbReference type="EMBL" id="CAD9813993.1"/>
    </source>
</evidence>
<organism evidence="2">
    <name type="scientific">Attheya septentrionalis</name>
    <dbReference type="NCBI Taxonomy" id="420275"/>
    <lineage>
        <taxon>Eukaryota</taxon>
        <taxon>Sar</taxon>
        <taxon>Stramenopiles</taxon>
        <taxon>Ochrophyta</taxon>
        <taxon>Bacillariophyta</taxon>
        <taxon>Coscinodiscophyceae</taxon>
        <taxon>Chaetocerotophycidae</taxon>
        <taxon>Chaetocerotales</taxon>
        <taxon>Attheyaceae</taxon>
        <taxon>Attheya</taxon>
    </lineage>
</organism>
<dbReference type="InterPro" id="IPR016020">
    <property type="entry name" value="Transl_init_fac_sub12_N_euk"/>
</dbReference>